<feature type="transmembrane region" description="Helical" evidence="9">
    <location>
        <begin position="43"/>
        <end position="65"/>
    </location>
</feature>
<dbReference type="EMBL" id="JAUKUD010000007">
    <property type="protein sequence ID" value="KAK0738048.1"/>
    <property type="molecule type" value="Genomic_DNA"/>
</dbReference>
<evidence type="ECO:0000256" key="1">
    <source>
        <dbReference type="ARBA" id="ARBA00004167"/>
    </source>
</evidence>
<dbReference type="PANTHER" id="PTHR33365">
    <property type="entry name" value="YALI0B05434P"/>
    <property type="match status" value="1"/>
</dbReference>
<keyword evidence="4" id="KW-0843">Virulence</keyword>
<feature type="region of interest" description="Disordered" evidence="8">
    <location>
        <begin position="1"/>
        <end position="25"/>
    </location>
</feature>
<proteinExistence type="inferred from homology"/>
<name>A0AA40EIG7_9PEZI</name>
<dbReference type="Proteomes" id="UP001172155">
    <property type="component" value="Unassembled WGS sequence"/>
</dbReference>
<keyword evidence="5 9" id="KW-0472">Membrane</keyword>
<dbReference type="GO" id="GO:0016020">
    <property type="term" value="C:membrane"/>
    <property type="evidence" value="ECO:0007669"/>
    <property type="project" value="UniProtKB-SubCell"/>
</dbReference>
<reference evidence="10" key="1">
    <citation type="submission" date="2023-06" db="EMBL/GenBank/DDBJ databases">
        <title>Genome-scale phylogeny and comparative genomics of the fungal order Sordariales.</title>
        <authorList>
            <consortium name="Lawrence Berkeley National Laboratory"/>
            <person name="Hensen N."/>
            <person name="Bonometti L."/>
            <person name="Westerberg I."/>
            <person name="Brannstrom I.O."/>
            <person name="Guillou S."/>
            <person name="Cros-Aarteil S."/>
            <person name="Calhoun S."/>
            <person name="Haridas S."/>
            <person name="Kuo A."/>
            <person name="Mondo S."/>
            <person name="Pangilinan J."/>
            <person name="Riley R."/>
            <person name="LaButti K."/>
            <person name="Andreopoulos B."/>
            <person name="Lipzen A."/>
            <person name="Chen C."/>
            <person name="Yanf M."/>
            <person name="Daum C."/>
            <person name="Ng V."/>
            <person name="Clum A."/>
            <person name="Steindorff A."/>
            <person name="Ohm R."/>
            <person name="Martin F."/>
            <person name="Silar P."/>
            <person name="Natvig D."/>
            <person name="Lalanne C."/>
            <person name="Gautier V."/>
            <person name="Ament-velasquez S.L."/>
            <person name="Kruys A."/>
            <person name="Hutchinson M.I."/>
            <person name="Powell A.J."/>
            <person name="Barry K."/>
            <person name="Miller A.N."/>
            <person name="Grigoriev I.V."/>
            <person name="Debuchy R."/>
            <person name="Gladieux P."/>
            <person name="Thoren M.H."/>
            <person name="Johannesson H."/>
        </authorList>
    </citation>
    <scope>NUCLEOTIDE SEQUENCE</scope>
    <source>
        <strain evidence="10">SMH3187-1</strain>
    </source>
</reference>
<evidence type="ECO:0008006" key="12">
    <source>
        <dbReference type="Google" id="ProtNLM"/>
    </source>
</evidence>
<evidence type="ECO:0000256" key="4">
    <source>
        <dbReference type="ARBA" id="ARBA00023026"/>
    </source>
</evidence>
<dbReference type="GO" id="GO:0043386">
    <property type="term" value="P:mycotoxin biosynthetic process"/>
    <property type="evidence" value="ECO:0007669"/>
    <property type="project" value="InterPro"/>
</dbReference>
<sequence>MPLQHDDPQHGSEAQSPTDNDYSSEQGLLGWERQRRSTSRHAWIPFTLLVLVSNLLSAIMGAMLGEANVDLNKACSYYTSDYSAVLKDVKIEYAPQHFNGSLLDVNIYREPPSPAVDTAWEELGIDYRATVISYDEGIKNGLTPAHVQRDEKYGGGFFVNVEGMHHLHCLNLVRQAAYFNYQYYKDRGTHSFKNEGKILELHITHCIDAIRQVLMCNVDTRLMGQVWYDKKHPRAFPDFNTKHTCKNYNVVRAWARERQLPTADKLPDDYTRRPDNMDDVLTYMP</sequence>
<comment type="similarity">
    <text evidence="7">Belongs to the ustYa family.</text>
</comment>
<evidence type="ECO:0000256" key="8">
    <source>
        <dbReference type="SAM" id="MobiDB-lite"/>
    </source>
</evidence>
<protein>
    <recommendedName>
        <fullName evidence="12">Tat pathway signal sequence</fullName>
    </recommendedName>
</protein>
<evidence type="ECO:0000256" key="5">
    <source>
        <dbReference type="ARBA" id="ARBA00023136"/>
    </source>
</evidence>
<comment type="caution">
    <text evidence="10">The sequence shown here is derived from an EMBL/GenBank/DDBJ whole genome shotgun (WGS) entry which is preliminary data.</text>
</comment>
<accession>A0AA40EIG7</accession>
<feature type="compositionally biased region" description="Basic and acidic residues" evidence="8">
    <location>
        <begin position="1"/>
        <end position="10"/>
    </location>
</feature>
<evidence type="ECO:0000256" key="2">
    <source>
        <dbReference type="ARBA" id="ARBA00022692"/>
    </source>
</evidence>
<dbReference type="PANTHER" id="PTHR33365:SF13">
    <property type="entry name" value="TAT PATHWAY SIGNAL SEQUENCE"/>
    <property type="match status" value="1"/>
</dbReference>
<evidence type="ECO:0000313" key="11">
    <source>
        <dbReference type="Proteomes" id="UP001172155"/>
    </source>
</evidence>
<keyword evidence="6" id="KW-0325">Glycoprotein</keyword>
<dbReference type="AlphaFoldDB" id="A0AA40EIG7"/>
<keyword evidence="3 9" id="KW-1133">Transmembrane helix</keyword>
<comment type="subcellular location">
    <subcellularLocation>
        <location evidence="1">Membrane</location>
        <topology evidence="1">Single-pass membrane protein</topology>
    </subcellularLocation>
</comment>
<gene>
    <name evidence="10" type="ORF">B0T18DRAFT_335326</name>
</gene>
<evidence type="ECO:0000313" key="10">
    <source>
        <dbReference type="EMBL" id="KAK0738048.1"/>
    </source>
</evidence>
<evidence type="ECO:0000256" key="3">
    <source>
        <dbReference type="ARBA" id="ARBA00022989"/>
    </source>
</evidence>
<dbReference type="InterPro" id="IPR021765">
    <property type="entry name" value="UstYa-like"/>
</dbReference>
<organism evidence="10 11">
    <name type="scientific">Schizothecium vesticola</name>
    <dbReference type="NCBI Taxonomy" id="314040"/>
    <lineage>
        <taxon>Eukaryota</taxon>
        <taxon>Fungi</taxon>
        <taxon>Dikarya</taxon>
        <taxon>Ascomycota</taxon>
        <taxon>Pezizomycotina</taxon>
        <taxon>Sordariomycetes</taxon>
        <taxon>Sordariomycetidae</taxon>
        <taxon>Sordariales</taxon>
        <taxon>Schizotheciaceae</taxon>
        <taxon>Schizothecium</taxon>
    </lineage>
</organism>
<evidence type="ECO:0000256" key="6">
    <source>
        <dbReference type="ARBA" id="ARBA00023180"/>
    </source>
</evidence>
<feature type="compositionally biased region" description="Polar residues" evidence="8">
    <location>
        <begin position="12"/>
        <end position="25"/>
    </location>
</feature>
<evidence type="ECO:0000256" key="9">
    <source>
        <dbReference type="SAM" id="Phobius"/>
    </source>
</evidence>
<dbReference type="Pfam" id="PF11807">
    <property type="entry name" value="UstYa"/>
    <property type="match status" value="1"/>
</dbReference>
<keyword evidence="11" id="KW-1185">Reference proteome</keyword>
<evidence type="ECO:0000256" key="7">
    <source>
        <dbReference type="ARBA" id="ARBA00035112"/>
    </source>
</evidence>
<keyword evidence="2 9" id="KW-0812">Transmembrane</keyword>